<dbReference type="Proteomes" id="UP000055019">
    <property type="component" value="Unassembled WGS sequence"/>
</dbReference>
<proteinExistence type="predicted"/>
<comment type="caution">
    <text evidence="2">The sequence shown here is derived from an EMBL/GenBank/DDBJ whole genome shotgun (WGS) entry which is preliminary data.</text>
</comment>
<keyword evidence="3" id="KW-1185">Reference proteome</keyword>
<dbReference type="EMBL" id="FCOM02000143">
    <property type="protein sequence ID" value="SAL88569.1"/>
    <property type="molecule type" value="Genomic_DNA"/>
</dbReference>
<evidence type="ECO:0000313" key="2">
    <source>
        <dbReference type="EMBL" id="SAL88569.1"/>
    </source>
</evidence>
<feature type="compositionally biased region" description="Low complexity" evidence="1">
    <location>
        <begin position="259"/>
        <end position="268"/>
    </location>
</feature>
<gene>
    <name evidence="2" type="ORF">AWB74_08626</name>
</gene>
<sequence length="310" mass="33157">MKPEISYARRVSRCVASADQTDSRSDVHRCGRCASGAELPSCRIDEISNLEESALLEKLSTRSLVVGVCIATASVVGPSLLRDHGRHRLEVQAWSSRQRASVATGTIGTVHREPSGASTSMGKSSEEDQETAPNSTKFRVPPRLMLSDTDSSLDEATKPHTANIVGRAQKRQAPSITHSAGATMRLKRERENNQPDAKAMQKPSPEEHDSAAQIEARSESLLSTAGSARSDDNVVETTEDKEIPESSRSASANADVQNTVVSTSSVSVPGPKTRKEVQDELRRARSSGALPRFGNPDPYGPGGSPSSSNE</sequence>
<evidence type="ECO:0000256" key="1">
    <source>
        <dbReference type="SAM" id="MobiDB-lite"/>
    </source>
</evidence>
<feature type="compositionally biased region" description="Basic and acidic residues" evidence="1">
    <location>
        <begin position="273"/>
        <end position="283"/>
    </location>
</feature>
<feature type="compositionally biased region" description="Polar residues" evidence="1">
    <location>
        <begin position="246"/>
        <end position="258"/>
    </location>
</feature>
<feature type="region of interest" description="Disordered" evidence="1">
    <location>
        <begin position="100"/>
        <end position="310"/>
    </location>
</feature>
<protein>
    <submittedName>
        <fullName evidence="2">Uncharacterized protein</fullName>
    </submittedName>
</protein>
<dbReference type="AlphaFoldDB" id="A0A158L6C7"/>
<evidence type="ECO:0000313" key="3">
    <source>
        <dbReference type="Proteomes" id="UP000055019"/>
    </source>
</evidence>
<accession>A0A158L6C7</accession>
<organism evidence="2 3">
    <name type="scientific">Caballeronia arvi</name>
    <dbReference type="NCBI Taxonomy" id="1777135"/>
    <lineage>
        <taxon>Bacteria</taxon>
        <taxon>Pseudomonadati</taxon>
        <taxon>Pseudomonadota</taxon>
        <taxon>Betaproteobacteria</taxon>
        <taxon>Burkholderiales</taxon>
        <taxon>Burkholderiaceae</taxon>
        <taxon>Caballeronia</taxon>
    </lineage>
</organism>
<name>A0A158L6C7_9BURK</name>
<reference evidence="2" key="1">
    <citation type="submission" date="2016-01" db="EMBL/GenBank/DDBJ databases">
        <authorList>
            <person name="Peeters C."/>
        </authorList>
    </citation>
    <scope>NUCLEOTIDE SEQUENCE [LARGE SCALE GENOMIC DNA]</scope>
    <source>
        <strain evidence="2">LMG 29317</strain>
    </source>
</reference>